<evidence type="ECO:0000313" key="4">
    <source>
        <dbReference type="EMBL" id="KUJ16522.1"/>
    </source>
</evidence>
<dbReference type="Proteomes" id="UP000070700">
    <property type="component" value="Unassembled WGS sequence"/>
</dbReference>
<evidence type="ECO:0000256" key="1">
    <source>
        <dbReference type="SAM" id="MobiDB-lite"/>
    </source>
</evidence>
<protein>
    <submittedName>
        <fullName evidence="4">OTU-domain-containing protein</fullName>
    </submittedName>
</protein>
<proteinExistence type="predicted"/>
<dbReference type="SUPFAM" id="SSF54001">
    <property type="entry name" value="Cysteine proteinases"/>
    <property type="match status" value="1"/>
</dbReference>
<dbReference type="InterPro" id="IPR050704">
    <property type="entry name" value="Peptidase_C85-like"/>
</dbReference>
<dbReference type="Gene3D" id="3.90.70.80">
    <property type="match status" value="1"/>
</dbReference>
<name>A0A194X9S2_MOLSC</name>
<dbReference type="InParanoid" id="A0A194X9S2"/>
<feature type="region of interest" description="Disordered" evidence="1">
    <location>
        <begin position="249"/>
        <end position="305"/>
    </location>
</feature>
<dbReference type="PANTHER" id="PTHR12419">
    <property type="entry name" value="OTU DOMAIN CONTAINING PROTEIN"/>
    <property type="match status" value="1"/>
</dbReference>
<dbReference type="GO" id="GO:0016579">
    <property type="term" value="P:protein deubiquitination"/>
    <property type="evidence" value="ECO:0007669"/>
    <property type="project" value="TreeGrafter"/>
</dbReference>
<gene>
    <name evidence="4" type="ORF">LY89DRAFT_617787</name>
</gene>
<feature type="compositionally biased region" description="Low complexity" evidence="1">
    <location>
        <begin position="252"/>
        <end position="276"/>
    </location>
</feature>
<dbReference type="Pfam" id="PF02338">
    <property type="entry name" value="OTU"/>
    <property type="match status" value="1"/>
</dbReference>
<sequence>MGRNTRQPKSDFPFLAGLGLKTTSIRGDGNCLFRALSEQIYGDQTRNSEIRAKVVQYMKANPGDFKPFISVETGGGFRRNPKRKNAAAGDLTGPSESERDQAWEDYLVRMARNGEYGDNLEIRAFTEAYTVDVRVYCMPASSYIIRCGQELATGEYRQIAHIALYSEHYSSIRNINGPDTGLPNAKPSDLEALVANQATTTKASKTMAIEQWMVNSVSSSLPNFVDEDTITKILQANKGDVDITVSQLLGDTDSPSSTIPSTPNSSISSNSGNYSIVRDEDSEDEEPRGPNKRQARKEKERLERERISNLEAEIEAKLAAMPHLHVSTVYT</sequence>
<dbReference type="PANTHER" id="PTHR12419:SF7">
    <property type="entry name" value="OTU DOMAIN-CONTAINING PROTEIN 3"/>
    <property type="match status" value="1"/>
</dbReference>
<dbReference type="GeneID" id="28820539"/>
<dbReference type="InterPro" id="IPR003892">
    <property type="entry name" value="CUE"/>
</dbReference>
<dbReference type="GO" id="GO:0004843">
    <property type="term" value="F:cysteine-type deubiquitinase activity"/>
    <property type="evidence" value="ECO:0007669"/>
    <property type="project" value="TreeGrafter"/>
</dbReference>
<evidence type="ECO:0000259" key="2">
    <source>
        <dbReference type="PROSITE" id="PS50802"/>
    </source>
</evidence>
<dbReference type="PROSITE" id="PS51140">
    <property type="entry name" value="CUE"/>
    <property type="match status" value="1"/>
</dbReference>
<dbReference type="AlphaFoldDB" id="A0A194X9S2"/>
<dbReference type="RefSeq" id="XP_018070877.1">
    <property type="nucleotide sequence ID" value="XM_018210813.1"/>
</dbReference>
<dbReference type="PROSITE" id="PS50802">
    <property type="entry name" value="OTU"/>
    <property type="match status" value="1"/>
</dbReference>
<dbReference type="InterPro" id="IPR038765">
    <property type="entry name" value="Papain-like_cys_pep_sf"/>
</dbReference>
<accession>A0A194X9S2</accession>
<dbReference type="GO" id="GO:0043130">
    <property type="term" value="F:ubiquitin binding"/>
    <property type="evidence" value="ECO:0007669"/>
    <property type="project" value="InterPro"/>
</dbReference>
<organism evidence="4 5">
    <name type="scientific">Mollisia scopiformis</name>
    <name type="common">Conifer needle endophyte fungus</name>
    <name type="synonym">Phialocephala scopiformis</name>
    <dbReference type="NCBI Taxonomy" id="149040"/>
    <lineage>
        <taxon>Eukaryota</taxon>
        <taxon>Fungi</taxon>
        <taxon>Dikarya</taxon>
        <taxon>Ascomycota</taxon>
        <taxon>Pezizomycotina</taxon>
        <taxon>Leotiomycetes</taxon>
        <taxon>Helotiales</taxon>
        <taxon>Mollisiaceae</taxon>
        <taxon>Mollisia</taxon>
    </lineage>
</organism>
<dbReference type="Pfam" id="PF02845">
    <property type="entry name" value="CUE"/>
    <property type="match status" value="1"/>
</dbReference>
<feature type="domain" description="CUE" evidence="3">
    <location>
        <begin position="209"/>
        <end position="253"/>
    </location>
</feature>
<dbReference type="STRING" id="149040.A0A194X9S2"/>
<keyword evidence="5" id="KW-1185">Reference proteome</keyword>
<dbReference type="KEGG" id="psco:LY89DRAFT_617787"/>
<feature type="domain" description="OTU" evidence="2">
    <location>
        <begin position="20"/>
        <end position="175"/>
    </location>
</feature>
<dbReference type="OrthoDB" id="409956at2759"/>
<dbReference type="CDD" id="cd22756">
    <property type="entry name" value="OTU_OTUD3-like"/>
    <property type="match status" value="1"/>
</dbReference>
<evidence type="ECO:0000313" key="5">
    <source>
        <dbReference type="Proteomes" id="UP000070700"/>
    </source>
</evidence>
<reference evidence="4 5" key="1">
    <citation type="submission" date="2015-10" db="EMBL/GenBank/DDBJ databases">
        <title>Full genome of DAOMC 229536 Phialocephala scopiformis, a fungal endophyte of spruce producing the potent anti-insectan compound rugulosin.</title>
        <authorList>
            <consortium name="DOE Joint Genome Institute"/>
            <person name="Walker A.K."/>
            <person name="Frasz S.L."/>
            <person name="Seifert K.A."/>
            <person name="Miller J.D."/>
            <person name="Mondo S.J."/>
            <person name="Labutti K."/>
            <person name="Lipzen A."/>
            <person name="Dockter R."/>
            <person name="Kennedy M."/>
            <person name="Grigoriev I.V."/>
            <person name="Spatafora J.W."/>
        </authorList>
    </citation>
    <scope>NUCLEOTIDE SEQUENCE [LARGE SCALE GENOMIC DNA]</scope>
    <source>
        <strain evidence="4 5">CBS 120377</strain>
    </source>
</reference>
<dbReference type="EMBL" id="KQ947416">
    <property type="protein sequence ID" value="KUJ16522.1"/>
    <property type="molecule type" value="Genomic_DNA"/>
</dbReference>
<dbReference type="InterPro" id="IPR003323">
    <property type="entry name" value="OTU_dom"/>
</dbReference>
<feature type="region of interest" description="Disordered" evidence="1">
    <location>
        <begin position="76"/>
        <end position="98"/>
    </location>
</feature>
<evidence type="ECO:0000259" key="3">
    <source>
        <dbReference type="PROSITE" id="PS51140"/>
    </source>
</evidence>